<dbReference type="CDD" id="cd12724">
    <property type="entry name" value="RRM1_CPEB2_like"/>
    <property type="match status" value="1"/>
</dbReference>
<dbReference type="InterPro" id="IPR035979">
    <property type="entry name" value="RBD_domain_sf"/>
</dbReference>
<reference evidence="4 5" key="1">
    <citation type="submission" date="2024-08" db="EMBL/GenBank/DDBJ databases">
        <authorList>
            <person name="Cucini C."/>
            <person name="Frati F."/>
        </authorList>
    </citation>
    <scope>NUCLEOTIDE SEQUENCE [LARGE SCALE GENOMIC DNA]</scope>
</reference>
<keyword evidence="5" id="KW-1185">Reference proteome</keyword>
<evidence type="ECO:0000256" key="2">
    <source>
        <dbReference type="PROSITE-ProRule" id="PRU00176"/>
    </source>
</evidence>
<dbReference type="PANTHER" id="PTHR12566:SF12">
    <property type="entry name" value="TRANSLATIONAL REGULATOR ORB2"/>
    <property type="match status" value="1"/>
</dbReference>
<dbReference type="PANTHER" id="PTHR12566">
    <property type="entry name" value="CYTOPLASMIC POLYADENYLATION ELEMENT BINDING PROTEIN CPEB"/>
    <property type="match status" value="1"/>
</dbReference>
<dbReference type="InterPro" id="IPR034819">
    <property type="entry name" value="CPEB"/>
</dbReference>
<dbReference type="Gene3D" id="3.30.70.330">
    <property type="match status" value="2"/>
</dbReference>
<dbReference type="EMBL" id="CAXLJM020000041">
    <property type="protein sequence ID" value="CAL8109355.1"/>
    <property type="molecule type" value="Genomic_DNA"/>
</dbReference>
<dbReference type="InterPro" id="IPR000504">
    <property type="entry name" value="RRM_dom"/>
</dbReference>
<gene>
    <name evidence="4" type="ORF">ODALV1_LOCUS13286</name>
</gene>
<sequence>MMTTSALVQYGISDCSTSVNYEAPGGYISTLTKTKNDFIPNYHHTYSRKVFLGGLPPDIDEDGIKEAFWKFGTFEVYWPGKHHNPKCLFPPKGYAFLQFEIEAFVHRLVQGCIQVSDGGLFYMVSSPSVNNKVIQVKPWRLEDAVTITNESFFSRNQFAVFVGGVPRTLTSAGLARHASNAFGNVSYTEIYLDHTMGYPKGSGVVCFSNFNSFVSAISRNYLEVVIGGFVKHVELKPYYNRW</sequence>
<feature type="domain" description="RRM" evidence="3">
    <location>
        <begin position="158"/>
        <end position="240"/>
    </location>
</feature>
<comment type="caution">
    <text evidence="4">The sequence shown here is derived from an EMBL/GenBank/DDBJ whole genome shotgun (WGS) entry which is preliminary data.</text>
</comment>
<evidence type="ECO:0000313" key="5">
    <source>
        <dbReference type="Proteomes" id="UP001642540"/>
    </source>
</evidence>
<evidence type="ECO:0000313" key="4">
    <source>
        <dbReference type="EMBL" id="CAL8109355.1"/>
    </source>
</evidence>
<evidence type="ECO:0000259" key="3">
    <source>
        <dbReference type="PROSITE" id="PS50102"/>
    </source>
</evidence>
<dbReference type="Proteomes" id="UP001642540">
    <property type="component" value="Unassembled WGS sequence"/>
</dbReference>
<dbReference type="Pfam" id="PF16367">
    <property type="entry name" value="RRM_7"/>
    <property type="match status" value="1"/>
</dbReference>
<dbReference type="InterPro" id="IPR012677">
    <property type="entry name" value="Nucleotide-bd_a/b_plait_sf"/>
</dbReference>
<dbReference type="PROSITE" id="PS50102">
    <property type="entry name" value="RRM"/>
    <property type="match status" value="2"/>
</dbReference>
<name>A0ABP1QSP0_9HEXA</name>
<protein>
    <recommendedName>
        <fullName evidence="3">RRM domain-containing protein</fullName>
    </recommendedName>
</protein>
<dbReference type="SMART" id="SM00360">
    <property type="entry name" value="RRM"/>
    <property type="match status" value="2"/>
</dbReference>
<dbReference type="SUPFAM" id="SSF54928">
    <property type="entry name" value="RNA-binding domain, RBD"/>
    <property type="match status" value="1"/>
</dbReference>
<evidence type="ECO:0000256" key="1">
    <source>
        <dbReference type="ARBA" id="ARBA00022884"/>
    </source>
</evidence>
<accession>A0ABP1QSP0</accession>
<keyword evidence="1 2" id="KW-0694">RNA-binding</keyword>
<feature type="domain" description="RRM" evidence="3">
    <location>
        <begin position="48"/>
        <end position="141"/>
    </location>
</feature>
<proteinExistence type="predicted"/>
<dbReference type="Pfam" id="PF00076">
    <property type="entry name" value="RRM_1"/>
    <property type="match status" value="1"/>
</dbReference>
<organism evidence="4 5">
    <name type="scientific">Orchesella dallaii</name>
    <dbReference type="NCBI Taxonomy" id="48710"/>
    <lineage>
        <taxon>Eukaryota</taxon>
        <taxon>Metazoa</taxon>
        <taxon>Ecdysozoa</taxon>
        <taxon>Arthropoda</taxon>
        <taxon>Hexapoda</taxon>
        <taxon>Collembola</taxon>
        <taxon>Entomobryomorpha</taxon>
        <taxon>Entomobryoidea</taxon>
        <taxon>Orchesellidae</taxon>
        <taxon>Orchesellinae</taxon>
        <taxon>Orchesella</taxon>
    </lineage>
</organism>